<dbReference type="PANTHER" id="PTHR13822:SF10">
    <property type="entry name" value="ATP SYNTHASE EPSILON CHAIN, CHLOROPLASTIC"/>
    <property type="match status" value="1"/>
</dbReference>
<comment type="subcellular location">
    <subcellularLocation>
        <location evidence="1">Membrane</location>
        <topology evidence="1">Peripheral membrane protein</topology>
    </subcellularLocation>
</comment>
<keyword evidence="9" id="KW-0934">Plastid</keyword>
<dbReference type="RefSeq" id="YP_009863847.1">
    <property type="nucleotide sequence ID" value="NC_049013.1"/>
</dbReference>
<sequence length="136" mass="14677">MILSVIIIAPDRTFWQTEAEEAILPTTTGQIGILTGHAPLLASLDIGVLRVKSNGKWFPLVVIEGFAEVSDNKLTVVVNAAEQGSSINFDEAKSDLEKIPQISDESKSPKEKLSAIKLVKKIRARALAAELSLAIK</sequence>
<dbReference type="NCBIfam" id="TIGR01216">
    <property type="entry name" value="ATP_synt_epsi"/>
    <property type="match status" value="1"/>
</dbReference>
<evidence type="ECO:0000256" key="3">
    <source>
        <dbReference type="ARBA" id="ARBA00022448"/>
    </source>
</evidence>
<comment type="similarity">
    <text evidence="2">Belongs to the ATPase epsilon chain family.</text>
</comment>
<evidence type="ECO:0000256" key="4">
    <source>
        <dbReference type="ARBA" id="ARBA00023065"/>
    </source>
</evidence>
<protein>
    <submittedName>
        <fullName evidence="9">ATP synthase CF1 epsilon subunit</fullName>
    </submittedName>
</protein>
<evidence type="ECO:0000259" key="8">
    <source>
        <dbReference type="Pfam" id="PF02823"/>
    </source>
</evidence>
<name>A0A7D3Q786_9EUKA</name>
<dbReference type="InterPro" id="IPR036771">
    <property type="entry name" value="ATPsynth_dsu/esu_N"/>
</dbReference>
<evidence type="ECO:0000256" key="6">
    <source>
        <dbReference type="ARBA" id="ARBA00023196"/>
    </source>
</evidence>
<feature type="domain" description="ATP synthase F1 complex delta/epsilon subunit N-terminal" evidence="8">
    <location>
        <begin position="3"/>
        <end position="81"/>
    </location>
</feature>
<keyword evidence="6" id="KW-0139">CF(1)</keyword>
<dbReference type="EMBL" id="MT364382">
    <property type="protein sequence ID" value="QKE31178.1"/>
    <property type="molecule type" value="Genomic_DNA"/>
</dbReference>
<dbReference type="Gene3D" id="2.60.15.10">
    <property type="entry name" value="F0F1 ATP synthase delta/epsilon subunit, N-terminal"/>
    <property type="match status" value="1"/>
</dbReference>
<dbReference type="SUPFAM" id="SSF51344">
    <property type="entry name" value="Epsilon subunit of F1F0-ATP synthase N-terminal domain"/>
    <property type="match status" value="1"/>
</dbReference>
<accession>A0A7D3Q786</accession>
<dbReference type="PANTHER" id="PTHR13822">
    <property type="entry name" value="ATP SYNTHASE DELTA/EPSILON CHAIN"/>
    <property type="match status" value="1"/>
</dbReference>
<evidence type="ECO:0000256" key="1">
    <source>
        <dbReference type="ARBA" id="ARBA00004170"/>
    </source>
</evidence>
<proteinExistence type="inferred from homology"/>
<organism evidence="9">
    <name type="scientific">Pavlova sp. NIVA-4/92</name>
    <dbReference type="NCBI Taxonomy" id="2686093"/>
    <lineage>
        <taxon>Eukaryota</taxon>
        <taxon>Haptista</taxon>
        <taxon>Haptophyta</taxon>
        <taxon>Pavlovophyceae</taxon>
        <taxon>Pavlovales</taxon>
        <taxon>Pavlovaceae</taxon>
        <taxon>Pavlova</taxon>
    </lineage>
</organism>
<dbReference type="GO" id="GO:0045259">
    <property type="term" value="C:proton-transporting ATP synthase complex"/>
    <property type="evidence" value="ECO:0007669"/>
    <property type="project" value="UniProtKB-KW"/>
</dbReference>
<dbReference type="Pfam" id="PF02823">
    <property type="entry name" value="ATP-synt_DE_N"/>
    <property type="match status" value="1"/>
</dbReference>
<keyword evidence="5" id="KW-0472">Membrane</keyword>
<keyword evidence="3" id="KW-0813">Transport</keyword>
<evidence type="ECO:0000256" key="5">
    <source>
        <dbReference type="ARBA" id="ARBA00023136"/>
    </source>
</evidence>
<dbReference type="InterPro" id="IPR020546">
    <property type="entry name" value="ATP_synth_F1_dsu/esu_N"/>
</dbReference>
<evidence type="ECO:0000256" key="7">
    <source>
        <dbReference type="ARBA" id="ARBA00023310"/>
    </source>
</evidence>
<dbReference type="InterPro" id="IPR001469">
    <property type="entry name" value="ATP_synth_F1_dsu/esu"/>
</dbReference>
<gene>
    <name evidence="9" type="primary">atpE</name>
</gene>
<dbReference type="HAMAP" id="MF_00530">
    <property type="entry name" value="ATP_synth_epsil_bac"/>
    <property type="match status" value="1"/>
</dbReference>
<dbReference type="GeneID" id="55752540"/>
<dbReference type="AlphaFoldDB" id="A0A7D3Q786"/>
<reference evidence="9" key="1">
    <citation type="submission" date="2020-04" db="EMBL/GenBank/DDBJ databases">
        <authorList>
            <person name="Hulatt C.J."/>
            <person name="Posewitz M.C."/>
        </authorList>
    </citation>
    <scope>NUCLEOTIDE SEQUENCE</scope>
    <source>
        <strain evidence="9">NIVA-4/92</strain>
    </source>
</reference>
<keyword evidence="7" id="KW-0066">ATP synthesis</keyword>
<geneLocation type="plastid" evidence="9"/>
<keyword evidence="4" id="KW-0406">Ion transport</keyword>
<evidence type="ECO:0000256" key="2">
    <source>
        <dbReference type="ARBA" id="ARBA00005712"/>
    </source>
</evidence>
<dbReference type="CDD" id="cd12152">
    <property type="entry name" value="F1-ATPase_delta"/>
    <property type="match status" value="1"/>
</dbReference>
<dbReference type="GO" id="GO:0046933">
    <property type="term" value="F:proton-transporting ATP synthase activity, rotational mechanism"/>
    <property type="evidence" value="ECO:0007669"/>
    <property type="project" value="InterPro"/>
</dbReference>
<evidence type="ECO:0000313" key="9">
    <source>
        <dbReference type="EMBL" id="QKE31178.1"/>
    </source>
</evidence>